<gene>
    <name evidence="2" type="ORF">A8926_7405</name>
</gene>
<protein>
    <submittedName>
        <fullName evidence="2">Uncharacterized protein DUF3558</fullName>
    </submittedName>
</protein>
<feature type="chain" id="PRO_5014891424" evidence="1">
    <location>
        <begin position="29"/>
        <end position="191"/>
    </location>
</feature>
<dbReference type="AlphaFoldDB" id="A0A2N3Y8J6"/>
<keyword evidence="3" id="KW-1185">Reference proteome</keyword>
<sequence>MTVHTKRTTLLAVASLFTLGLVGCTAPALEKPVPSPQTSSAVEDPLHIEQPKNLAAVSDPCQFLTSTQVQQLRAGSAEPGQSEWGQGACKWRNQLFEVKISPDTVQGQGLRWMAKTAGDNGNPNANVSGYPAVHYGVSGGSCGTFVGTSDKELLLVNFQTGSDGRWNPEYADPCSMADKIAGLVLENVPSA</sequence>
<dbReference type="RefSeq" id="WP_083821591.1">
    <property type="nucleotide sequence ID" value="NZ_CP061007.1"/>
</dbReference>
<dbReference type="Proteomes" id="UP000233786">
    <property type="component" value="Unassembled WGS sequence"/>
</dbReference>
<name>A0A2N3Y8J6_SACSN</name>
<dbReference type="OrthoDB" id="3700944at2"/>
<reference evidence="2" key="1">
    <citation type="submission" date="2017-12" db="EMBL/GenBank/DDBJ databases">
        <title>Sequencing the genomes of 1000 Actinobacteria strains.</title>
        <authorList>
            <person name="Klenk H.-P."/>
        </authorList>
    </citation>
    <scope>NUCLEOTIDE SEQUENCE [LARGE SCALE GENOMIC DNA]</scope>
    <source>
        <strain evidence="2">DSM 44228</strain>
    </source>
</reference>
<evidence type="ECO:0000256" key="1">
    <source>
        <dbReference type="SAM" id="SignalP"/>
    </source>
</evidence>
<feature type="signal peptide" evidence="1">
    <location>
        <begin position="1"/>
        <end position="28"/>
    </location>
</feature>
<evidence type="ECO:0000313" key="2">
    <source>
        <dbReference type="EMBL" id="PKW19242.1"/>
    </source>
</evidence>
<dbReference type="InterPro" id="IPR024520">
    <property type="entry name" value="DUF3558"/>
</dbReference>
<dbReference type="EMBL" id="PJNB01000001">
    <property type="protein sequence ID" value="PKW19242.1"/>
    <property type="molecule type" value="Genomic_DNA"/>
</dbReference>
<dbReference type="PROSITE" id="PS51257">
    <property type="entry name" value="PROKAR_LIPOPROTEIN"/>
    <property type="match status" value="1"/>
</dbReference>
<accession>A0A2N3Y8J6</accession>
<comment type="caution">
    <text evidence="2">The sequence shown here is derived from an EMBL/GenBank/DDBJ whole genome shotgun (WGS) entry which is preliminary data.</text>
</comment>
<proteinExistence type="predicted"/>
<dbReference type="STRING" id="994479.GCA_000194155_00764"/>
<evidence type="ECO:0000313" key="3">
    <source>
        <dbReference type="Proteomes" id="UP000233786"/>
    </source>
</evidence>
<dbReference type="Pfam" id="PF12079">
    <property type="entry name" value="DUF3558"/>
    <property type="match status" value="1"/>
</dbReference>
<keyword evidence="1" id="KW-0732">Signal</keyword>
<organism evidence="2 3">
    <name type="scientific">Saccharopolyspora spinosa</name>
    <dbReference type="NCBI Taxonomy" id="60894"/>
    <lineage>
        <taxon>Bacteria</taxon>
        <taxon>Bacillati</taxon>
        <taxon>Actinomycetota</taxon>
        <taxon>Actinomycetes</taxon>
        <taxon>Pseudonocardiales</taxon>
        <taxon>Pseudonocardiaceae</taxon>
        <taxon>Saccharopolyspora</taxon>
    </lineage>
</organism>